<dbReference type="SUPFAM" id="SSF55073">
    <property type="entry name" value="Nucleotide cyclase"/>
    <property type="match status" value="1"/>
</dbReference>
<dbReference type="Pfam" id="PF00990">
    <property type="entry name" value="GGDEF"/>
    <property type="match status" value="1"/>
</dbReference>
<dbReference type="CDD" id="cd01949">
    <property type="entry name" value="GGDEF"/>
    <property type="match status" value="1"/>
</dbReference>
<dbReference type="SMART" id="SM00267">
    <property type="entry name" value="GGDEF"/>
    <property type="match status" value="1"/>
</dbReference>
<evidence type="ECO:0000313" key="2">
    <source>
        <dbReference type="EMBL" id="SEN94515.1"/>
    </source>
</evidence>
<dbReference type="InterPro" id="IPR000160">
    <property type="entry name" value="GGDEF_dom"/>
</dbReference>
<dbReference type="AlphaFoldDB" id="A0A1H8KNR0"/>
<organism evidence="2 3">
    <name type="scientific">Paracoccus alcaliphilus</name>
    <dbReference type="NCBI Taxonomy" id="34002"/>
    <lineage>
        <taxon>Bacteria</taxon>
        <taxon>Pseudomonadati</taxon>
        <taxon>Pseudomonadota</taxon>
        <taxon>Alphaproteobacteria</taxon>
        <taxon>Rhodobacterales</taxon>
        <taxon>Paracoccaceae</taxon>
        <taxon>Paracoccus</taxon>
    </lineage>
</organism>
<name>A0A1H8KNR0_9RHOB</name>
<dbReference type="Proteomes" id="UP000199054">
    <property type="component" value="Unassembled WGS sequence"/>
</dbReference>
<dbReference type="InterPro" id="IPR043128">
    <property type="entry name" value="Rev_trsase/Diguanyl_cyclase"/>
</dbReference>
<dbReference type="PANTHER" id="PTHR46663:SF4">
    <property type="entry name" value="DIGUANYLATE CYCLASE DGCT-RELATED"/>
    <property type="match status" value="1"/>
</dbReference>
<dbReference type="Gene3D" id="3.30.70.270">
    <property type="match status" value="1"/>
</dbReference>
<evidence type="ECO:0000313" key="3">
    <source>
        <dbReference type="Proteomes" id="UP000199054"/>
    </source>
</evidence>
<gene>
    <name evidence="2" type="ORF">SAMN04489859_102346</name>
</gene>
<evidence type="ECO:0000259" key="1">
    <source>
        <dbReference type="PROSITE" id="PS50887"/>
    </source>
</evidence>
<dbReference type="STRING" id="34002.SAMN04489859_102346"/>
<accession>A0A1H8KNR0</accession>
<reference evidence="2 3" key="1">
    <citation type="submission" date="2016-10" db="EMBL/GenBank/DDBJ databases">
        <authorList>
            <person name="de Groot N.N."/>
        </authorList>
    </citation>
    <scope>NUCLEOTIDE SEQUENCE [LARGE SCALE GENOMIC DNA]</scope>
    <source>
        <strain evidence="2 3">DSM 8512</strain>
    </source>
</reference>
<sequence>MPQMTLRGHAIPFPNGCLLNLGFGIGLVDAVRELNLTDSDFAPPDLAMELLFLHEANRAAMTELSRFNRYLAAARQEAEMQAFSDPLTGLPNRRGLDMSIRDLLRRLPEGGTFAIAHLDLDHFKEVNDKYGHAAGDAVLTHVACALRETIRWHDTAARVGGDEFVLLLDGIDSRADLESLAQRIIDRIRQPIGTGAGSCRVSASIGINCAQAHEGVVIEDLLSQADAALYQSKREGRARATIRCAGQR</sequence>
<proteinExistence type="predicted"/>
<dbReference type="OrthoDB" id="9812260at2"/>
<feature type="domain" description="GGDEF" evidence="1">
    <location>
        <begin position="111"/>
        <end position="245"/>
    </location>
</feature>
<dbReference type="EMBL" id="FODE01000023">
    <property type="protein sequence ID" value="SEN94515.1"/>
    <property type="molecule type" value="Genomic_DNA"/>
</dbReference>
<dbReference type="InterPro" id="IPR029787">
    <property type="entry name" value="Nucleotide_cyclase"/>
</dbReference>
<dbReference type="PROSITE" id="PS50887">
    <property type="entry name" value="GGDEF"/>
    <property type="match status" value="1"/>
</dbReference>
<dbReference type="GO" id="GO:0003824">
    <property type="term" value="F:catalytic activity"/>
    <property type="evidence" value="ECO:0007669"/>
    <property type="project" value="UniProtKB-ARBA"/>
</dbReference>
<dbReference type="NCBIfam" id="TIGR00254">
    <property type="entry name" value="GGDEF"/>
    <property type="match status" value="1"/>
</dbReference>
<keyword evidence="3" id="KW-1185">Reference proteome</keyword>
<dbReference type="InterPro" id="IPR052163">
    <property type="entry name" value="DGC-Regulatory_Protein"/>
</dbReference>
<dbReference type="FunFam" id="3.30.70.270:FF:000001">
    <property type="entry name" value="Diguanylate cyclase domain protein"/>
    <property type="match status" value="1"/>
</dbReference>
<protein>
    <submittedName>
        <fullName evidence="2">Diguanylate cyclase (GGDEF) domain-containing protein</fullName>
    </submittedName>
</protein>
<dbReference type="PANTHER" id="PTHR46663">
    <property type="entry name" value="DIGUANYLATE CYCLASE DGCT-RELATED"/>
    <property type="match status" value="1"/>
</dbReference>